<reference evidence="2" key="1">
    <citation type="submission" date="2023-10" db="EMBL/GenBank/DDBJ databases">
        <title>Chromosome-level genome of the transformable northern wattle, Acacia crassicarpa.</title>
        <authorList>
            <person name="Massaro I."/>
            <person name="Sinha N.R."/>
            <person name="Poethig S."/>
            <person name="Leichty A.R."/>
        </authorList>
    </citation>
    <scope>NUCLEOTIDE SEQUENCE</scope>
    <source>
        <strain evidence="2">Acra3RX</strain>
        <tissue evidence="2">Leaf</tissue>
    </source>
</reference>
<dbReference type="PANTHER" id="PTHR11439">
    <property type="entry name" value="GAG-POL-RELATED RETROTRANSPOSON"/>
    <property type="match status" value="1"/>
</dbReference>
<keyword evidence="3" id="KW-1185">Reference proteome</keyword>
<dbReference type="AlphaFoldDB" id="A0AAE1IWL2"/>
<dbReference type="CDD" id="cd09272">
    <property type="entry name" value="RNase_HI_RT_Ty1"/>
    <property type="match status" value="1"/>
</dbReference>
<dbReference type="SUPFAM" id="SSF56672">
    <property type="entry name" value="DNA/RNA polymerases"/>
    <property type="match status" value="1"/>
</dbReference>
<organism evidence="2 3">
    <name type="scientific">Acacia crassicarpa</name>
    <name type="common">northern wattle</name>
    <dbReference type="NCBI Taxonomy" id="499986"/>
    <lineage>
        <taxon>Eukaryota</taxon>
        <taxon>Viridiplantae</taxon>
        <taxon>Streptophyta</taxon>
        <taxon>Embryophyta</taxon>
        <taxon>Tracheophyta</taxon>
        <taxon>Spermatophyta</taxon>
        <taxon>Magnoliopsida</taxon>
        <taxon>eudicotyledons</taxon>
        <taxon>Gunneridae</taxon>
        <taxon>Pentapetalae</taxon>
        <taxon>rosids</taxon>
        <taxon>fabids</taxon>
        <taxon>Fabales</taxon>
        <taxon>Fabaceae</taxon>
        <taxon>Caesalpinioideae</taxon>
        <taxon>mimosoid clade</taxon>
        <taxon>Acacieae</taxon>
        <taxon>Acacia</taxon>
    </lineage>
</organism>
<name>A0AAE1IWL2_9FABA</name>
<dbReference type="EMBL" id="JAWXYG010000012">
    <property type="protein sequence ID" value="KAK4258316.1"/>
    <property type="molecule type" value="Genomic_DNA"/>
</dbReference>
<dbReference type="Proteomes" id="UP001293593">
    <property type="component" value="Unassembled WGS sequence"/>
</dbReference>
<sequence>MLGCKPSKTPISVKKKKKKVEQPTTEQEVAEKKKQEEEEKPADIGRYQRLVGKLIYLSHTRPDIAFAVSTTSQHMHLPKQKHLKAAYKILKYLKGTPGRGLFFRKTDLRTIEIYTDADWAGDQENSRSTSGYCTFVWGNLVTWQSHKQRVVSTSSAESELRSLSERLKEEIWLKRVADETYTKIESPLKLYCDNKAALSMALNPVQHSRTKHVDVDRHFIREKVEDGIICLSYIPTELQLVDILTKGLPEDKFEGFVCKLDMMSIYDPT</sequence>
<comment type="caution">
    <text evidence="2">The sequence shown here is derived from an EMBL/GenBank/DDBJ whole genome shotgun (WGS) entry which is preliminary data.</text>
</comment>
<evidence type="ECO:0000256" key="1">
    <source>
        <dbReference type="SAM" id="MobiDB-lite"/>
    </source>
</evidence>
<protein>
    <recommendedName>
        <fullName evidence="4">Retrovirus-related Pol polyprotein from transposon RE1</fullName>
    </recommendedName>
</protein>
<gene>
    <name evidence="2" type="ORF">QN277_007775</name>
</gene>
<feature type="compositionally biased region" description="Basic and acidic residues" evidence="1">
    <location>
        <begin position="29"/>
        <end position="41"/>
    </location>
</feature>
<dbReference type="InterPro" id="IPR043502">
    <property type="entry name" value="DNA/RNA_pol_sf"/>
</dbReference>
<dbReference type="PANTHER" id="PTHR11439:SF440">
    <property type="entry name" value="INTEGRASE CATALYTIC DOMAIN-CONTAINING PROTEIN"/>
    <property type="match status" value="1"/>
</dbReference>
<proteinExistence type="predicted"/>
<feature type="compositionally biased region" description="Low complexity" evidence="1">
    <location>
        <begin position="1"/>
        <end position="12"/>
    </location>
</feature>
<evidence type="ECO:0000313" key="3">
    <source>
        <dbReference type="Proteomes" id="UP001293593"/>
    </source>
</evidence>
<evidence type="ECO:0008006" key="4">
    <source>
        <dbReference type="Google" id="ProtNLM"/>
    </source>
</evidence>
<feature type="region of interest" description="Disordered" evidence="1">
    <location>
        <begin position="1"/>
        <end position="41"/>
    </location>
</feature>
<evidence type="ECO:0000313" key="2">
    <source>
        <dbReference type="EMBL" id="KAK4258316.1"/>
    </source>
</evidence>
<accession>A0AAE1IWL2</accession>